<dbReference type="Gene3D" id="3.20.20.140">
    <property type="entry name" value="Metal-dependent hydrolases"/>
    <property type="match status" value="1"/>
</dbReference>
<evidence type="ECO:0000256" key="5">
    <source>
        <dbReference type="PIRNR" id="PIRNR038994"/>
    </source>
</evidence>
<dbReference type="Proteomes" id="UP000422989">
    <property type="component" value="Chromosome"/>
</dbReference>
<feature type="binding site" evidence="8">
    <location>
        <position position="205"/>
    </location>
    <ligand>
        <name>Zn(2+)</name>
        <dbReference type="ChEBI" id="CHEBI:29105"/>
    </ligand>
</feature>
<evidence type="ECO:0000256" key="8">
    <source>
        <dbReference type="PIRSR" id="PIRSR038994-3"/>
    </source>
</evidence>
<evidence type="ECO:0000256" key="7">
    <source>
        <dbReference type="PIRSR" id="PIRSR038994-2"/>
    </source>
</evidence>
<dbReference type="Pfam" id="PF01979">
    <property type="entry name" value="Amidohydro_1"/>
    <property type="match status" value="1"/>
</dbReference>
<evidence type="ECO:0000256" key="3">
    <source>
        <dbReference type="ARBA" id="ARBA00022801"/>
    </source>
</evidence>
<sequence length="389" mass="39761">MSMVIHSALLVSDGRAMRDGWLRIEGGRIVARGDGEGWRAAAQAGDDVQDAVAIAGEGAVLTPGLIDLHGHGAAGASYDDGADAIRRARAHHRQHGTTRAVVSLVTASLADLEARVAEIAQLAQQDDDILGSHLEGPFLDPGHHGAHELSLLRAPDADAVTRLLAAGVVDGAQTIRQVTIAPELPGALAAIRQIVASGAIAAIGHTDADATATAAAIDAGATLVTHAFNAMPAIHHRRPGPIPVAARDERVVLELIADGVHVDDAVMLLLLRAAPGRIALVTDAMAATGMADGDYALGSLQVVVADGVATVRGTETIAGSTLTQDAAVRRIVALGVDLPDAVEAATGVPARALGRDDLGSLRVAAAADAVLWTRDLEVARVWTAGVAER</sequence>
<dbReference type="PANTHER" id="PTHR11113">
    <property type="entry name" value="N-ACETYLGLUCOSAMINE-6-PHOSPHATE DEACETYLASE"/>
    <property type="match status" value="1"/>
</dbReference>
<dbReference type="SUPFAM" id="SSF51556">
    <property type="entry name" value="Metallo-dependent hydrolases"/>
    <property type="match status" value="1"/>
</dbReference>
<keyword evidence="4 5" id="KW-0119">Carbohydrate metabolism</keyword>
<keyword evidence="2 8" id="KW-0479">Metal-binding</keyword>
<dbReference type="RefSeq" id="WP_156243078.1">
    <property type="nucleotide sequence ID" value="NZ_BAAAZL010000003.1"/>
</dbReference>
<accession>A0A6I6DXL1</accession>
<dbReference type="GO" id="GO:0008448">
    <property type="term" value="F:N-acetylglucosamine-6-phosphate deacetylase activity"/>
    <property type="evidence" value="ECO:0007669"/>
    <property type="project" value="InterPro"/>
</dbReference>
<dbReference type="PIRSF" id="PIRSF038994">
    <property type="entry name" value="NagA"/>
    <property type="match status" value="1"/>
</dbReference>
<dbReference type="AlphaFoldDB" id="A0A6I6DXL1"/>
<comment type="similarity">
    <text evidence="1 5">Belongs to the metallo-dependent hydrolases superfamily. NagA family.</text>
</comment>
<evidence type="ECO:0000259" key="9">
    <source>
        <dbReference type="Pfam" id="PF01979"/>
    </source>
</evidence>
<feature type="binding site" evidence="8">
    <location>
        <position position="135"/>
    </location>
    <ligand>
        <name>Zn(2+)</name>
        <dbReference type="ChEBI" id="CHEBI:29105"/>
    </ligand>
</feature>
<evidence type="ECO:0000256" key="1">
    <source>
        <dbReference type="ARBA" id="ARBA00010716"/>
    </source>
</evidence>
<dbReference type="Gene3D" id="2.30.40.10">
    <property type="entry name" value="Urease, subunit C, domain 1"/>
    <property type="match status" value="1"/>
</dbReference>
<dbReference type="KEGG" id="moj:D7D94_13270"/>
<dbReference type="GO" id="GO:0046872">
    <property type="term" value="F:metal ion binding"/>
    <property type="evidence" value="ECO:0007669"/>
    <property type="project" value="UniProtKB-KW"/>
</dbReference>
<feature type="binding site" evidence="7">
    <location>
        <begin position="317"/>
        <end position="319"/>
    </location>
    <ligand>
        <name>substrate</name>
    </ligand>
</feature>
<feature type="binding site" evidence="8">
    <location>
        <position position="226"/>
    </location>
    <ligand>
        <name>Zn(2+)</name>
        <dbReference type="ChEBI" id="CHEBI:29105"/>
    </ligand>
</feature>
<dbReference type="SUPFAM" id="SSF51338">
    <property type="entry name" value="Composite domain of metallo-dependent hydrolases"/>
    <property type="match status" value="1"/>
</dbReference>
<keyword evidence="3 5" id="KW-0378">Hydrolase</keyword>
<feature type="active site" description="Proton donor/acceptor" evidence="6">
    <location>
        <position position="283"/>
    </location>
</feature>
<reference evidence="10 11" key="1">
    <citation type="submission" date="2018-09" db="EMBL/GenBank/DDBJ databases">
        <title>Whole genome sequencing of Microbacterium oryzae strain MB-10T.</title>
        <authorList>
            <person name="Das S.K."/>
        </authorList>
    </citation>
    <scope>NUCLEOTIDE SEQUENCE [LARGE SCALE GENOMIC DNA]</scope>
    <source>
        <strain evidence="10 11">MB-10</strain>
    </source>
</reference>
<evidence type="ECO:0000256" key="6">
    <source>
        <dbReference type="PIRSR" id="PIRSR038994-1"/>
    </source>
</evidence>
<gene>
    <name evidence="10" type="ORF">D7D94_13270</name>
</gene>
<evidence type="ECO:0000256" key="2">
    <source>
        <dbReference type="ARBA" id="ARBA00022723"/>
    </source>
</evidence>
<dbReference type="PANTHER" id="PTHR11113:SF14">
    <property type="entry name" value="N-ACETYLGLUCOSAMINE-6-PHOSPHATE DEACETYLASE"/>
    <property type="match status" value="1"/>
</dbReference>
<name>A0A6I6DXL1_9MICO</name>
<dbReference type="EMBL" id="CP032550">
    <property type="protein sequence ID" value="QGU28966.1"/>
    <property type="molecule type" value="Genomic_DNA"/>
</dbReference>
<evidence type="ECO:0000313" key="11">
    <source>
        <dbReference type="Proteomes" id="UP000422989"/>
    </source>
</evidence>
<protein>
    <submittedName>
        <fullName evidence="10">N-acetylglucosamine-6-phosphate deacetylase</fullName>
    </submittedName>
</protein>
<organism evidence="10 11">
    <name type="scientific">Microbacterium oryzae</name>
    <dbReference type="NCBI Taxonomy" id="743009"/>
    <lineage>
        <taxon>Bacteria</taxon>
        <taxon>Bacillati</taxon>
        <taxon>Actinomycetota</taxon>
        <taxon>Actinomycetes</taxon>
        <taxon>Micrococcales</taxon>
        <taxon>Microbacteriaceae</taxon>
        <taxon>Microbacterium</taxon>
    </lineage>
</organism>
<proteinExistence type="inferred from homology"/>
<dbReference type="InterPro" id="IPR006680">
    <property type="entry name" value="Amidohydro-rel"/>
</dbReference>
<feature type="binding site" evidence="7">
    <location>
        <position position="261"/>
    </location>
    <ligand>
        <name>substrate</name>
    </ligand>
</feature>
<feature type="binding site" evidence="7">
    <location>
        <position position="237"/>
    </location>
    <ligand>
        <name>substrate</name>
    </ligand>
</feature>
<feature type="binding site" evidence="7">
    <location>
        <position position="146"/>
    </location>
    <ligand>
        <name>substrate</name>
    </ligand>
</feature>
<dbReference type="GO" id="GO:0006046">
    <property type="term" value="P:N-acetylglucosamine catabolic process"/>
    <property type="evidence" value="ECO:0007669"/>
    <property type="project" value="TreeGrafter"/>
</dbReference>
<evidence type="ECO:0000313" key="10">
    <source>
        <dbReference type="EMBL" id="QGU28966.1"/>
    </source>
</evidence>
<feature type="binding site" evidence="7">
    <location>
        <begin position="229"/>
        <end position="230"/>
    </location>
    <ligand>
        <name>substrate</name>
    </ligand>
</feature>
<dbReference type="InterPro" id="IPR003764">
    <property type="entry name" value="GlcNAc_6-P_deAcase"/>
</dbReference>
<comment type="cofactor">
    <cofactor evidence="8">
        <name>a divalent metal cation</name>
        <dbReference type="ChEBI" id="CHEBI:60240"/>
    </cofactor>
    <text evidence="8">Binds 1 divalent metal cation per subunit.</text>
</comment>
<feature type="domain" description="Amidohydrolase-related" evidence="9">
    <location>
        <begin position="60"/>
        <end position="385"/>
    </location>
</feature>
<keyword evidence="11" id="KW-1185">Reference proteome</keyword>
<dbReference type="InterPro" id="IPR011059">
    <property type="entry name" value="Metal-dep_hydrolase_composite"/>
</dbReference>
<evidence type="ECO:0000256" key="4">
    <source>
        <dbReference type="ARBA" id="ARBA00023277"/>
    </source>
</evidence>
<dbReference type="InterPro" id="IPR032466">
    <property type="entry name" value="Metal_Hydrolase"/>
</dbReference>
<dbReference type="OrthoDB" id="9776488at2"/>